<name>A0A486XRP2_9GAMM</name>
<dbReference type="Pfam" id="PF13181">
    <property type="entry name" value="TPR_8"/>
    <property type="match status" value="1"/>
</dbReference>
<dbReference type="EMBL" id="CAAJGR010000118">
    <property type="protein sequence ID" value="VHO04920.1"/>
    <property type="molecule type" value="Genomic_DNA"/>
</dbReference>
<dbReference type="SUPFAM" id="SSF48452">
    <property type="entry name" value="TPR-like"/>
    <property type="match status" value="1"/>
</dbReference>
<sequence>MIQRGTAGAGTERDANLQRAVNEIRFTVNKIKPDHQWYPEIQIDYAKVLYLTDKKNEAFAVLNRLIGSHPTYSLPYTAMAYYLKREKHLDQAITTLKQAPSLLLNESAELNYFLGWYLMEAGKPENAVPYAQKAYALNYPAPALRQRLAAKGHSW</sequence>
<gene>
    <name evidence="1" type="ORF">BAL341_2193</name>
</gene>
<organism evidence="1">
    <name type="scientific">Rheinheimera sp. BAL341</name>
    <dbReference type="NCBI Taxonomy" id="1708203"/>
    <lineage>
        <taxon>Bacteria</taxon>
        <taxon>Pseudomonadati</taxon>
        <taxon>Pseudomonadota</taxon>
        <taxon>Gammaproteobacteria</taxon>
        <taxon>Chromatiales</taxon>
        <taxon>Chromatiaceae</taxon>
        <taxon>Rheinheimera</taxon>
    </lineage>
</organism>
<dbReference type="InterPro" id="IPR019734">
    <property type="entry name" value="TPR_rpt"/>
</dbReference>
<proteinExistence type="predicted"/>
<evidence type="ECO:0000313" key="1">
    <source>
        <dbReference type="EMBL" id="VHO04920.1"/>
    </source>
</evidence>
<accession>A0A486XRP2</accession>
<dbReference type="Gene3D" id="1.25.40.10">
    <property type="entry name" value="Tetratricopeptide repeat domain"/>
    <property type="match status" value="1"/>
</dbReference>
<protein>
    <submittedName>
        <fullName evidence="1">Uncharacterized protein</fullName>
    </submittedName>
</protein>
<dbReference type="AlphaFoldDB" id="A0A486XRP2"/>
<dbReference type="InterPro" id="IPR011990">
    <property type="entry name" value="TPR-like_helical_dom_sf"/>
</dbReference>
<reference evidence="1" key="1">
    <citation type="submission" date="2019-04" db="EMBL/GenBank/DDBJ databases">
        <authorList>
            <person name="Brambilla D."/>
        </authorList>
    </citation>
    <scope>NUCLEOTIDE SEQUENCE</scope>
    <source>
        <strain evidence="1">BAL1</strain>
    </source>
</reference>